<dbReference type="Gene3D" id="3.40.50.720">
    <property type="entry name" value="NAD(P)-binding Rossmann-like Domain"/>
    <property type="match status" value="1"/>
</dbReference>
<dbReference type="RefSeq" id="WP_072932238.1">
    <property type="nucleotide sequence ID" value="NZ_BMFL01000001.1"/>
</dbReference>
<dbReference type="SUPFAM" id="SSF51735">
    <property type="entry name" value="NAD(P)-binding Rossmann-fold domains"/>
    <property type="match status" value="1"/>
</dbReference>
<evidence type="ECO:0000256" key="5">
    <source>
        <dbReference type="ARBA" id="ARBA00048200"/>
    </source>
</evidence>
<dbReference type="AlphaFoldDB" id="A0A1M6YZP6"/>
<organism evidence="9 10">
    <name type="scientific">Chishuiella changwenlii</name>
    <dbReference type="NCBI Taxonomy" id="1434701"/>
    <lineage>
        <taxon>Bacteria</taxon>
        <taxon>Pseudomonadati</taxon>
        <taxon>Bacteroidota</taxon>
        <taxon>Flavobacteriia</taxon>
        <taxon>Flavobacteriales</taxon>
        <taxon>Weeksellaceae</taxon>
        <taxon>Chishuiella</taxon>
    </lineage>
</organism>
<feature type="domain" description="RmlD-like substrate binding" evidence="7">
    <location>
        <begin position="3"/>
        <end position="282"/>
    </location>
</feature>
<dbReference type="InterPro" id="IPR036291">
    <property type="entry name" value="NAD(P)-bd_dom_sf"/>
</dbReference>
<reference evidence="9" key="3">
    <citation type="submission" date="2016-11" db="EMBL/GenBank/DDBJ databases">
        <authorList>
            <person name="Jaros S."/>
            <person name="Januszkiewicz K."/>
            <person name="Wedrychowicz H."/>
        </authorList>
    </citation>
    <scope>NUCLEOTIDE SEQUENCE [LARGE SCALE GENOMIC DNA]</scope>
    <source>
        <strain evidence="9">DSM 27989</strain>
    </source>
</reference>
<sequence>MKKILITGANGQLGQAILEQSKNYKEIECFFVTRNELDITNEDLVKNYFQDKTFDFVVNCAAYTAVDKAEDHPDDAFLVNAKATEFLAKATNEHNIPFIHISTDYVFDGKDSKPRIETDETNPIGVYGQTKLDGEKLASENNFRTIIIRTAWVYSRFGNNFVKTMLKLFKERDSLGVVNDQIGSPTNAINLADAILTIVMKDESIFGIYNYSNEGECSWFDFANKIKEFSGLSVQINPVDSAAFPTKAKRPAYSLLDKTKIKTVYEVDVPNWEDSLKEEMKHIEY</sequence>
<dbReference type="OrthoDB" id="9803892at2"/>
<dbReference type="STRING" id="1434701.SAMN05443634_107106"/>
<comment type="function">
    <text evidence="6">Catalyzes the reduction of dTDP-6-deoxy-L-lyxo-4-hexulose to yield dTDP-L-rhamnose.</text>
</comment>
<dbReference type="PANTHER" id="PTHR10491:SF4">
    <property type="entry name" value="METHIONINE ADENOSYLTRANSFERASE 2 SUBUNIT BETA"/>
    <property type="match status" value="1"/>
</dbReference>
<keyword evidence="6" id="KW-0521">NADP</keyword>
<keyword evidence="11" id="KW-1185">Reference proteome</keyword>
<evidence type="ECO:0000256" key="2">
    <source>
        <dbReference type="ARBA" id="ARBA00010944"/>
    </source>
</evidence>
<evidence type="ECO:0000256" key="4">
    <source>
        <dbReference type="ARBA" id="ARBA00017099"/>
    </source>
</evidence>
<dbReference type="EC" id="1.1.1.133" evidence="3 6"/>
<reference evidence="8" key="5">
    <citation type="submission" date="2024-05" db="EMBL/GenBank/DDBJ databases">
        <authorList>
            <person name="Sun Q."/>
            <person name="Zhou Y."/>
        </authorList>
    </citation>
    <scope>NUCLEOTIDE SEQUENCE</scope>
    <source>
        <strain evidence="8">CGMCC 1.12707</strain>
    </source>
</reference>
<dbReference type="CDD" id="cd05254">
    <property type="entry name" value="dTDP_HR_like_SDR_e"/>
    <property type="match status" value="1"/>
</dbReference>
<evidence type="ECO:0000256" key="6">
    <source>
        <dbReference type="RuleBase" id="RU364082"/>
    </source>
</evidence>
<dbReference type="GO" id="GO:0008831">
    <property type="term" value="F:dTDP-4-dehydrorhamnose reductase activity"/>
    <property type="evidence" value="ECO:0007669"/>
    <property type="project" value="UniProtKB-EC"/>
</dbReference>
<dbReference type="Proteomes" id="UP000650994">
    <property type="component" value="Unassembled WGS sequence"/>
</dbReference>
<evidence type="ECO:0000313" key="8">
    <source>
        <dbReference type="EMBL" id="GGE87633.1"/>
    </source>
</evidence>
<keyword evidence="6" id="KW-0560">Oxidoreductase</keyword>
<dbReference type="UniPathway" id="UPA00124"/>
<reference evidence="10" key="2">
    <citation type="submission" date="2016-11" db="EMBL/GenBank/DDBJ databases">
        <authorList>
            <person name="Varghese N."/>
            <person name="Submissions S."/>
        </authorList>
    </citation>
    <scope>NUCLEOTIDE SEQUENCE [LARGE SCALE GENOMIC DNA]</scope>
    <source>
        <strain evidence="10">DSM 27989</strain>
    </source>
</reference>
<comment type="similarity">
    <text evidence="2 6">Belongs to the dTDP-4-dehydrorhamnose reductase family.</text>
</comment>
<evidence type="ECO:0000313" key="11">
    <source>
        <dbReference type="Proteomes" id="UP000650994"/>
    </source>
</evidence>
<dbReference type="Pfam" id="PF04321">
    <property type="entry name" value="RmlD_sub_bind"/>
    <property type="match status" value="1"/>
</dbReference>
<proteinExistence type="inferred from homology"/>
<dbReference type="GO" id="GO:0019305">
    <property type="term" value="P:dTDP-rhamnose biosynthetic process"/>
    <property type="evidence" value="ECO:0007669"/>
    <property type="project" value="UniProtKB-UniPathway"/>
</dbReference>
<protein>
    <recommendedName>
        <fullName evidence="4 6">dTDP-4-dehydrorhamnose reductase</fullName>
        <ecNumber evidence="3 6">1.1.1.133</ecNumber>
    </recommendedName>
</protein>
<evidence type="ECO:0000256" key="3">
    <source>
        <dbReference type="ARBA" id="ARBA00012929"/>
    </source>
</evidence>
<dbReference type="PANTHER" id="PTHR10491">
    <property type="entry name" value="DTDP-4-DEHYDRORHAMNOSE REDUCTASE"/>
    <property type="match status" value="1"/>
</dbReference>
<name>A0A1M6YZP6_9FLAO</name>
<dbReference type="InterPro" id="IPR029903">
    <property type="entry name" value="RmlD-like-bd"/>
</dbReference>
<dbReference type="Proteomes" id="UP000184120">
    <property type="component" value="Unassembled WGS sequence"/>
</dbReference>
<comment type="catalytic activity">
    <reaction evidence="5">
        <text>dTDP-beta-L-rhamnose + NADP(+) = dTDP-4-dehydro-beta-L-rhamnose + NADPH + H(+)</text>
        <dbReference type="Rhea" id="RHEA:21796"/>
        <dbReference type="ChEBI" id="CHEBI:15378"/>
        <dbReference type="ChEBI" id="CHEBI:57510"/>
        <dbReference type="ChEBI" id="CHEBI:57783"/>
        <dbReference type="ChEBI" id="CHEBI:58349"/>
        <dbReference type="ChEBI" id="CHEBI:62830"/>
        <dbReference type="EC" id="1.1.1.133"/>
    </reaction>
</comment>
<evidence type="ECO:0000313" key="9">
    <source>
        <dbReference type="EMBL" id="SHL23647.1"/>
    </source>
</evidence>
<comment type="pathway">
    <text evidence="1 6">Carbohydrate biosynthesis; dTDP-L-rhamnose biosynthesis.</text>
</comment>
<dbReference type="EMBL" id="BMFL01000001">
    <property type="protein sequence ID" value="GGE87633.1"/>
    <property type="molecule type" value="Genomic_DNA"/>
</dbReference>
<reference evidence="11" key="4">
    <citation type="journal article" date="2019" name="Int. J. Syst. Evol. Microbiol.">
        <title>The Global Catalogue of Microorganisms (GCM) 10K type strain sequencing project: providing services to taxonomists for standard genome sequencing and annotation.</title>
        <authorList>
            <consortium name="The Broad Institute Genomics Platform"/>
            <consortium name="The Broad Institute Genome Sequencing Center for Infectious Disease"/>
            <person name="Wu L."/>
            <person name="Ma J."/>
        </authorList>
    </citation>
    <scope>NUCLEOTIDE SEQUENCE [LARGE SCALE GENOMIC DNA]</scope>
    <source>
        <strain evidence="11">CGMCC 1.12707</strain>
    </source>
</reference>
<dbReference type="EMBL" id="FRBH01000007">
    <property type="protein sequence ID" value="SHL23647.1"/>
    <property type="molecule type" value="Genomic_DNA"/>
</dbReference>
<dbReference type="GO" id="GO:0005829">
    <property type="term" value="C:cytosol"/>
    <property type="evidence" value="ECO:0007669"/>
    <property type="project" value="TreeGrafter"/>
</dbReference>
<dbReference type="Gene3D" id="3.90.25.10">
    <property type="entry name" value="UDP-galactose 4-epimerase, domain 1"/>
    <property type="match status" value="1"/>
</dbReference>
<evidence type="ECO:0000256" key="1">
    <source>
        <dbReference type="ARBA" id="ARBA00004781"/>
    </source>
</evidence>
<evidence type="ECO:0000313" key="10">
    <source>
        <dbReference type="Proteomes" id="UP000184120"/>
    </source>
</evidence>
<evidence type="ECO:0000259" key="7">
    <source>
        <dbReference type="Pfam" id="PF04321"/>
    </source>
</evidence>
<accession>A0A1M6YZP6</accession>
<dbReference type="InterPro" id="IPR005913">
    <property type="entry name" value="dTDP_dehydrorham_reduct"/>
</dbReference>
<dbReference type="NCBIfam" id="TIGR01214">
    <property type="entry name" value="rmlD"/>
    <property type="match status" value="1"/>
</dbReference>
<reference evidence="8" key="1">
    <citation type="journal article" date="2014" name="Int. J. Syst. Evol. Microbiol.">
        <title>Complete genome of a new Firmicutes species belonging to the dominant human colonic microbiota ('Ruminococcus bicirculans') reveals two chromosomes and a selective capacity to utilize plant glucans.</title>
        <authorList>
            <consortium name="NISC Comparative Sequencing Program"/>
            <person name="Wegmann U."/>
            <person name="Louis P."/>
            <person name="Goesmann A."/>
            <person name="Henrissat B."/>
            <person name="Duncan S.H."/>
            <person name="Flint H.J."/>
        </authorList>
    </citation>
    <scope>NUCLEOTIDE SEQUENCE</scope>
    <source>
        <strain evidence="8">CGMCC 1.12707</strain>
    </source>
</reference>
<gene>
    <name evidence="8" type="primary">rmlD</name>
    <name evidence="8" type="ORF">GCM10010984_01760</name>
    <name evidence="9" type="ORF">SAMN05443634_107106</name>
</gene>